<dbReference type="Gene3D" id="2.30.30.190">
    <property type="entry name" value="CAP Gly-rich-like domain"/>
    <property type="match status" value="1"/>
</dbReference>
<reference evidence="7" key="2">
    <citation type="journal article" date="2023" name="IMA Fungus">
        <title>Comparative genomic study of the Penicillium genus elucidates a diverse pangenome and 15 lateral gene transfer events.</title>
        <authorList>
            <person name="Petersen C."/>
            <person name="Sorensen T."/>
            <person name="Nielsen M.R."/>
            <person name="Sondergaard T.E."/>
            <person name="Sorensen J.L."/>
            <person name="Fitzpatrick D.A."/>
            <person name="Frisvad J.C."/>
            <person name="Nielsen K.L."/>
        </authorList>
    </citation>
    <scope>NUCLEOTIDE SEQUENCE</scope>
    <source>
        <strain evidence="7">IBT 15544</strain>
    </source>
</reference>
<accession>A0A9W9NAU1</accession>
<evidence type="ECO:0000256" key="2">
    <source>
        <dbReference type="ARBA" id="ARBA00022490"/>
    </source>
</evidence>
<dbReference type="SMART" id="SM01052">
    <property type="entry name" value="CAP_GLY"/>
    <property type="match status" value="1"/>
</dbReference>
<dbReference type="InterPro" id="IPR036859">
    <property type="entry name" value="CAP-Gly_dom_sf"/>
</dbReference>
<evidence type="ECO:0000256" key="3">
    <source>
        <dbReference type="ARBA" id="ARBA00023186"/>
    </source>
</evidence>
<dbReference type="PROSITE" id="PS50245">
    <property type="entry name" value="CAP_GLY_2"/>
    <property type="match status" value="1"/>
</dbReference>
<evidence type="ECO:0000256" key="4">
    <source>
        <dbReference type="ARBA" id="ARBA00025779"/>
    </source>
</evidence>
<dbReference type="Gene3D" id="3.10.20.90">
    <property type="entry name" value="Phosphatidylinositol 3-kinase Catalytic Subunit, Chain A, domain 1"/>
    <property type="match status" value="1"/>
</dbReference>
<comment type="subcellular location">
    <subcellularLocation>
        <location evidence="1">Cytoplasm</location>
    </subcellularLocation>
</comment>
<dbReference type="OrthoDB" id="5295208at2759"/>
<reference evidence="7" key="1">
    <citation type="submission" date="2022-12" db="EMBL/GenBank/DDBJ databases">
        <authorList>
            <person name="Petersen C."/>
        </authorList>
    </citation>
    <scope>NUCLEOTIDE SEQUENCE</scope>
    <source>
        <strain evidence="7">IBT 15544</strain>
    </source>
</reference>
<comment type="caution">
    <text evidence="7">The sequence shown here is derived from an EMBL/GenBank/DDBJ whole genome shotgun (WGS) entry which is preliminary data.</text>
</comment>
<dbReference type="PANTHER" id="PTHR18916">
    <property type="entry name" value="DYNACTIN 1-RELATED MICROTUBULE-BINDING"/>
    <property type="match status" value="1"/>
</dbReference>
<proteinExistence type="inferred from homology"/>
<dbReference type="InterPro" id="IPR000938">
    <property type="entry name" value="CAP-Gly_domain"/>
</dbReference>
<dbReference type="EMBL" id="JAPQKR010000005">
    <property type="protein sequence ID" value="KAJ5216461.1"/>
    <property type="molecule type" value="Genomic_DNA"/>
</dbReference>
<evidence type="ECO:0008006" key="9">
    <source>
        <dbReference type="Google" id="ProtNLM"/>
    </source>
</evidence>
<evidence type="ECO:0000259" key="6">
    <source>
        <dbReference type="PROSITE" id="PS50245"/>
    </source>
</evidence>
<protein>
    <recommendedName>
        <fullName evidence="9">CAP-Gly domain-containing protein</fullName>
    </recommendedName>
</protein>
<dbReference type="GO" id="GO:0031122">
    <property type="term" value="P:cytoplasmic microtubule organization"/>
    <property type="evidence" value="ECO:0007669"/>
    <property type="project" value="TreeGrafter"/>
</dbReference>
<feature type="domain" description="Ubiquitin-like" evidence="5">
    <location>
        <begin position="20"/>
        <end position="100"/>
    </location>
</feature>
<dbReference type="Proteomes" id="UP001150904">
    <property type="component" value="Unassembled WGS sequence"/>
</dbReference>
<sequence>MAFQPTSADISVLITSPAAVKSANGEPGFVTERRVTPTWTVMQLKGKLETMTGVPPGSQRLRVKVPGRPDQWADSDDQLIGDYGLAKGSEIEVHDSRPQAMRPNFTDLSSVEKYELPTDTYESLPDSVLAWKKNQKLGRFDPNALSPEDALRKQVQKDRGEIASKGIAVSKRAIILPSSPPHIRRGIVRFVGPVPTIPTPGTSRELEQDGQLPQDLQPIWVGIELDEPTGKNDGSVGGLRYFECLEKRGAFVKPEKVEVGDFPPLDDDLDELMEEI</sequence>
<dbReference type="GO" id="GO:0005938">
    <property type="term" value="C:cell cortex"/>
    <property type="evidence" value="ECO:0007669"/>
    <property type="project" value="TreeGrafter"/>
</dbReference>
<keyword evidence="3" id="KW-0143">Chaperone</keyword>
<evidence type="ECO:0000259" key="5">
    <source>
        <dbReference type="PROSITE" id="PS50053"/>
    </source>
</evidence>
<dbReference type="GO" id="GO:0035371">
    <property type="term" value="C:microtubule plus-end"/>
    <property type="evidence" value="ECO:0007669"/>
    <property type="project" value="TreeGrafter"/>
</dbReference>
<dbReference type="GO" id="GO:0051010">
    <property type="term" value="F:microtubule plus-end binding"/>
    <property type="evidence" value="ECO:0007669"/>
    <property type="project" value="TreeGrafter"/>
</dbReference>
<evidence type="ECO:0000256" key="1">
    <source>
        <dbReference type="ARBA" id="ARBA00004496"/>
    </source>
</evidence>
<dbReference type="GO" id="GO:0005634">
    <property type="term" value="C:nucleus"/>
    <property type="evidence" value="ECO:0007669"/>
    <property type="project" value="TreeGrafter"/>
</dbReference>
<keyword evidence="8" id="KW-1185">Reference proteome</keyword>
<dbReference type="PANTHER" id="PTHR18916:SF85">
    <property type="entry name" value="TUBULIN-FOLDING COFACTOR B"/>
    <property type="match status" value="1"/>
</dbReference>
<evidence type="ECO:0000313" key="7">
    <source>
        <dbReference type="EMBL" id="KAJ5216461.1"/>
    </source>
</evidence>
<dbReference type="PROSITE" id="PS00845">
    <property type="entry name" value="CAP_GLY_1"/>
    <property type="match status" value="1"/>
</dbReference>
<dbReference type="Pfam" id="PF01302">
    <property type="entry name" value="CAP_GLY"/>
    <property type="match status" value="1"/>
</dbReference>
<comment type="similarity">
    <text evidence="4">Belongs to the TBCB family.</text>
</comment>
<dbReference type="SMART" id="SM00213">
    <property type="entry name" value="UBQ"/>
    <property type="match status" value="1"/>
</dbReference>
<keyword evidence="2" id="KW-0963">Cytoplasm</keyword>
<dbReference type="AlphaFoldDB" id="A0A9W9NAU1"/>
<evidence type="ECO:0000313" key="8">
    <source>
        <dbReference type="Proteomes" id="UP001150904"/>
    </source>
</evidence>
<organism evidence="7 8">
    <name type="scientific">Penicillium cinerascens</name>
    <dbReference type="NCBI Taxonomy" id="70096"/>
    <lineage>
        <taxon>Eukaryota</taxon>
        <taxon>Fungi</taxon>
        <taxon>Dikarya</taxon>
        <taxon>Ascomycota</taxon>
        <taxon>Pezizomycotina</taxon>
        <taxon>Eurotiomycetes</taxon>
        <taxon>Eurotiomycetidae</taxon>
        <taxon>Eurotiales</taxon>
        <taxon>Aspergillaceae</taxon>
        <taxon>Penicillium</taxon>
    </lineage>
</organism>
<dbReference type="GeneID" id="83177231"/>
<gene>
    <name evidence="7" type="ORF">N7498_002868</name>
</gene>
<dbReference type="SUPFAM" id="SSF54236">
    <property type="entry name" value="Ubiquitin-like"/>
    <property type="match status" value="1"/>
</dbReference>
<dbReference type="SUPFAM" id="SSF74924">
    <property type="entry name" value="Cap-Gly domain"/>
    <property type="match status" value="1"/>
</dbReference>
<dbReference type="Pfam" id="PF14560">
    <property type="entry name" value="Ubiquitin_2"/>
    <property type="match status" value="1"/>
</dbReference>
<dbReference type="InterPro" id="IPR000626">
    <property type="entry name" value="Ubiquitin-like_dom"/>
</dbReference>
<dbReference type="InterPro" id="IPR029071">
    <property type="entry name" value="Ubiquitin-like_domsf"/>
</dbReference>
<dbReference type="RefSeq" id="XP_058312274.1">
    <property type="nucleotide sequence ID" value="XM_058449930.1"/>
</dbReference>
<feature type="domain" description="CAP-Gly" evidence="6">
    <location>
        <begin position="219"/>
        <end position="253"/>
    </location>
</feature>
<name>A0A9W9NAU1_9EURO</name>
<dbReference type="PROSITE" id="PS50053">
    <property type="entry name" value="UBIQUITIN_2"/>
    <property type="match status" value="1"/>
</dbReference>